<evidence type="ECO:0000256" key="1">
    <source>
        <dbReference type="SAM" id="MobiDB-lite"/>
    </source>
</evidence>
<evidence type="ECO:0000313" key="4">
    <source>
        <dbReference type="Proteomes" id="UP000225706"/>
    </source>
</evidence>
<keyword evidence="2" id="KW-0732">Signal</keyword>
<organism evidence="3 4">
    <name type="scientific">Stylophora pistillata</name>
    <name type="common">Smooth cauliflower coral</name>
    <dbReference type="NCBI Taxonomy" id="50429"/>
    <lineage>
        <taxon>Eukaryota</taxon>
        <taxon>Metazoa</taxon>
        <taxon>Cnidaria</taxon>
        <taxon>Anthozoa</taxon>
        <taxon>Hexacorallia</taxon>
        <taxon>Scleractinia</taxon>
        <taxon>Astrocoeniina</taxon>
        <taxon>Pocilloporidae</taxon>
        <taxon>Stylophora</taxon>
    </lineage>
</organism>
<sequence length="146" mass="17509">MKSEFVTVLFFVIFASCHISAFDVVDGKNFDFQMKGKLGKENDNSIEDRETRVERDGNRDFYSDDFENSDEDFFFAKDNDELKKSFDYSDWETAKGIEINEIKKNDEEEENDERKEKEEEKEQEEEKGILRRLFEKFKNWVHKVGK</sequence>
<dbReference type="PROSITE" id="PS51257">
    <property type="entry name" value="PROKAR_LIPOPROTEIN"/>
    <property type="match status" value="1"/>
</dbReference>
<gene>
    <name evidence="3" type="ORF">AWC38_SpisGene4357</name>
</gene>
<dbReference type="Proteomes" id="UP000225706">
    <property type="component" value="Unassembled WGS sequence"/>
</dbReference>
<dbReference type="AlphaFoldDB" id="A0A2B4SQR6"/>
<proteinExistence type="predicted"/>
<reference evidence="4" key="1">
    <citation type="journal article" date="2017" name="bioRxiv">
        <title>Comparative analysis of the genomes of Stylophora pistillata and Acropora digitifera provides evidence for extensive differences between species of corals.</title>
        <authorList>
            <person name="Voolstra C.R."/>
            <person name="Li Y."/>
            <person name="Liew Y.J."/>
            <person name="Baumgarten S."/>
            <person name="Zoccola D."/>
            <person name="Flot J.-F."/>
            <person name="Tambutte S."/>
            <person name="Allemand D."/>
            <person name="Aranda M."/>
        </authorList>
    </citation>
    <scope>NUCLEOTIDE SEQUENCE [LARGE SCALE GENOMIC DNA]</scope>
</reference>
<evidence type="ECO:0000256" key="2">
    <source>
        <dbReference type="SAM" id="SignalP"/>
    </source>
</evidence>
<keyword evidence="4" id="KW-1185">Reference proteome</keyword>
<feature type="chain" id="PRO_5012315520" evidence="2">
    <location>
        <begin position="28"/>
        <end position="146"/>
    </location>
</feature>
<feature type="signal peptide" evidence="2">
    <location>
        <begin position="1"/>
        <end position="27"/>
    </location>
</feature>
<name>A0A2B4SQR6_STYPI</name>
<dbReference type="EMBL" id="LSMT01000044">
    <property type="protein sequence ID" value="PFX30872.1"/>
    <property type="molecule type" value="Genomic_DNA"/>
</dbReference>
<evidence type="ECO:0000313" key="3">
    <source>
        <dbReference type="EMBL" id="PFX30872.1"/>
    </source>
</evidence>
<protein>
    <submittedName>
        <fullName evidence="3">Uncharacterized protein</fullName>
    </submittedName>
</protein>
<comment type="caution">
    <text evidence="3">The sequence shown here is derived from an EMBL/GenBank/DDBJ whole genome shotgun (WGS) entry which is preliminary data.</text>
</comment>
<dbReference type="OrthoDB" id="10444871at2759"/>
<feature type="region of interest" description="Disordered" evidence="1">
    <location>
        <begin position="102"/>
        <end position="127"/>
    </location>
</feature>
<accession>A0A2B4SQR6</accession>